<dbReference type="Proteomes" id="UP001283361">
    <property type="component" value="Unassembled WGS sequence"/>
</dbReference>
<name>A0AAE0YD90_9GAST</name>
<organism evidence="2 3">
    <name type="scientific">Elysia crispata</name>
    <name type="common">lettuce slug</name>
    <dbReference type="NCBI Taxonomy" id="231223"/>
    <lineage>
        <taxon>Eukaryota</taxon>
        <taxon>Metazoa</taxon>
        <taxon>Spiralia</taxon>
        <taxon>Lophotrochozoa</taxon>
        <taxon>Mollusca</taxon>
        <taxon>Gastropoda</taxon>
        <taxon>Heterobranchia</taxon>
        <taxon>Euthyneura</taxon>
        <taxon>Panpulmonata</taxon>
        <taxon>Sacoglossa</taxon>
        <taxon>Placobranchoidea</taxon>
        <taxon>Plakobranchidae</taxon>
        <taxon>Elysia</taxon>
    </lineage>
</organism>
<keyword evidence="3" id="KW-1185">Reference proteome</keyword>
<dbReference type="EMBL" id="JAWDGP010006390">
    <property type="protein sequence ID" value="KAK3741831.1"/>
    <property type="molecule type" value="Genomic_DNA"/>
</dbReference>
<protein>
    <submittedName>
        <fullName evidence="2">Uncharacterized protein</fullName>
    </submittedName>
</protein>
<keyword evidence="1" id="KW-1133">Transmembrane helix</keyword>
<evidence type="ECO:0000313" key="2">
    <source>
        <dbReference type="EMBL" id="KAK3741831.1"/>
    </source>
</evidence>
<evidence type="ECO:0000313" key="3">
    <source>
        <dbReference type="Proteomes" id="UP001283361"/>
    </source>
</evidence>
<proteinExistence type="predicted"/>
<feature type="transmembrane region" description="Helical" evidence="1">
    <location>
        <begin position="47"/>
        <end position="64"/>
    </location>
</feature>
<gene>
    <name evidence="2" type="ORF">RRG08_018531</name>
</gene>
<keyword evidence="1" id="KW-0812">Transmembrane</keyword>
<accession>A0AAE0YD90</accession>
<sequence>MICKHIGISNTRHRQTLENTVREVRWYWIGNGNTRDMNVWVLYATNYMYNVCTTTGISIILALPRQSHAVVTRLELCRAMLLCVVMVTGQSTPLLLWKTFESNEQTKPFELVAKYMYASTVNLKQSLSIPRLLETFEWKRLGIPLLRIVYFWFNRDFIV</sequence>
<dbReference type="AlphaFoldDB" id="A0AAE0YD90"/>
<evidence type="ECO:0000256" key="1">
    <source>
        <dbReference type="SAM" id="Phobius"/>
    </source>
</evidence>
<comment type="caution">
    <text evidence="2">The sequence shown here is derived from an EMBL/GenBank/DDBJ whole genome shotgun (WGS) entry which is preliminary data.</text>
</comment>
<reference evidence="2" key="1">
    <citation type="journal article" date="2023" name="G3 (Bethesda)">
        <title>A reference genome for the long-term kleptoplast-retaining sea slug Elysia crispata morphotype clarki.</title>
        <authorList>
            <person name="Eastman K.E."/>
            <person name="Pendleton A.L."/>
            <person name="Shaikh M.A."/>
            <person name="Suttiyut T."/>
            <person name="Ogas R."/>
            <person name="Tomko P."/>
            <person name="Gavelis G."/>
            <person name="Widhalm J.R."/>
            <person name="Wisecaver J.H."/>
        </authorList>
    </citation>
    <scope>NUCLEOTIDE SEQUENCE</scope>
    <source>
        <strain evidence="2">ECLA1</strain>
    </source>
</reference>
<keyword evidence="1" id="KW-0472">Membrane</keyword>